<dbReference type="HOGENOM" id="CLU_036594_0_1_4"/>
<gene>
    <name evidence="2" type="ordered locus">Lcho_2248</name>
</gene>
<dbReference type="OrthoDB" id="9802690at2"/>
<dbReference type="KEGG" id="lch:Lcho_2248"/>
<feature type="compositionally biased region" description="Pro residues" evidence="1">
    <location>
        <begin position="426"/>
        <end position="435"/>
    </location>
</feature>
<dbReference type="AlphaFoldDB" id="B1Y3I6"/>
<accession>B1Y3I6</accession>
<feature type="region of interest" description="Disordered" evidence="1">
    <location>
        <begin position="417"/>
        <end position="479"/>
    </location>
</feature>
<dbReference type="InterPro" id="IPR009279">
    <property type="entry name" value="Portal_Mu"/>
</dbReference>
<dbReference type="eggNOG" id="COG4383">
    <property type="taxonomic scope" value="Bacteria"/>
</dbReference>
<reference evidence="2 3" key="1">
    <citation type="submission" date="2008-03" db="EMBL/GenBank/DDBJ databases">
        <title>Complete sequence of Leptothrix cholodnii SP-6.</title>
        <authorList>
            <consortium name="US DOE Joint Genome Institute"/>
            <person name="Copeland A."/>
            <person name="Lucas S."/>
            <person name="Lapidus A."/>
            <person name="Glavina del Rio T."/>
            <person name="Dalin E."/>
            <person name="Tice H."/>
            <person name="Bruce D."/>
            <person name="Goodwin L."/>
            <person name="Pitluck S."/>
            <person name="Chertkov O."/>
            <person name="Brettin T."/>
            <person name="Detter J.C."/>
            <person name="Han C."/>
            <person name="Kuske C.R."/>
            <person name="Schmutz J."/>
            <person name="Larimer F."/>
            <person name="Land M."/>
            <person name="Hauser L."/>
            <person name="Kyrpides N."/>
            <person name="Lykidis A."/>
            <person name="Emerson D."/>
            <person name="Richardson P."/>
        </authorList>
    </citation>
    <scope>NUCLEOTIDE SEQUENCE [LARGE SCALE GENOMIC DNA]</scope>
    <source>
        <strain evidence="3">ATCC 51168 / LMG 8142 / SP-6</strain>
    </source>
</reference>
<dbReference type="Proteomes" id="UP000001693">
    <property type="component" value="Chromosome"/>
</dbReference>
<name>B1Y3I6_LEPCP</name>
<sequence length="584" mass="63395">MASKILDQYGKPIDLAAIREPQTEREASATGGAARVGWLHREFDAHPGRALTPARLNAILTQAEQGDITAQLELADDMEERDGQIFSELAKRKTAVTTLEWDVEPPDDASSAEQAMADQVRDWIKQIPNFEEDVLLELMDAVLKGYKPIEMWWELDQGTRQPRFAPRPQRWLCIGEDRNSLRLRDGASQYGVPLQPYGWLLHVHKSRNGYLARGSLARVLAWPFLFKHYAVRDLAEFLEIYGLPMRLGKYPAGASDDEKRKLLQAVVSIGHNAGGVIPASMAIDFQNAAQGNEAPFKTMWDGMDAVQSKIILGQTLTSSEGKSGSQALGNVHNEVRLDILRSDAKRVAATLTSQLIAPLVLFNISGADPRRLPRFCIDVPDPEDLALYAEALPKLAAAGMRIGVSDLHRRLRIEEADDGEEVLKGPPAPTMPGAPPAIGAPGAIDPEAEDSADDEDPAMPPGVKPPVAKRTRAKKAPPAAAAVKQVALAGTTPPAPAPRDALDDLVDSALSDWQPVMAALVEPLMAEIDKALASGESLQAFRDRLPKIAKQMDDAPLAERVARATFVARLAGEADLDLSGDELV</sequence>
<dbReference type="RefSeq" id="WP_012347274.1">
    <property type="nucleotide sequence ID" value="NC_010524.1"/>
</dbReference>
<dbReference type="EMBL" id="CP001013">
    <property type="protein sequence ID" value="ACB34514.1"/>
    <property type="molecule type" value="Genomic_DNA"/>
</dbReference>
<evidence type="ECO:0000313" key="2">
    <source>
        <dbReference type="EMBL" id="ACB34514.1"/>
    </source>
</evidence>
<organism evidence="2 3">
    <name type="scientific">Leptothrix cholodnii (strain ATCC 51168 / LMG 8142 / SP-6)</name>
    <name type="common">Leptothrix discophora (strain SP-6)</name>
    <dbReference type="NCBI Taxonomy" id="395495"/>
    <lineage>
        <taxon>Bacteria</taxon>
        <taxon>Pseudomonadati</taxon>
        <taxon>Pseudomonadota</taxon>
        <taxon>Betaproteobacteria</taxon>
        <taxon>Burkholderiales</taxon>
        <taxon>Sphaerotilaceae</taxon>
        <taxon>Leptothrix</taxon>
    </lineage>
</organism>
<keyword evidence="3" id="KW-1185">Reference proteome</keyword>
<protein>
    <recommendedName>
        <fullName evidence="4">Mu-like prophage FluMu protein gp29</fullName>
    </recommendedName>
</protein>
<dbReference type="Pfam" id="PF06074">
    <property type="entry name" value="Portal_Mu"/>
    <property type="match status" value="1"/>
</dbReference>
<evidence type="ECO:0000256" key="1">
    <source>
        <dbReference type="SAM" id="MobiDB-lite"/>
    </source>
</evidence>
<proteinExistence type="predicted"/>
<dbReference type="STRING" id="395495.Lcho_2248"/>
<feature type="compositionally biased region" description="Acidic residues" evidence="1">
    <location>
        <begin position="446"/>
        <end position="457"/>
    </location>
</feature>
<evidence type="ECO:0000313" key="3">
    <source>
        <dbReference type="Proteomes" id="UP000001693"/>
    </source>
</evidence>
<feature type="compositionally biased region" description="Low complexity" evidence="1">
    <location>
        <begin position="436"/>
        <end position="445"/>
    </location>
</feature>
<evidence type="ECO:0008006" key="4">
    <source>
        <dbReference type="Google" id="ProtNLM"/>
    </source>
</evidence>